<comment type="similarity">
    <text evidence="1">Belongs to the BamE family.</text>
</comment>
<dbReference type="AlphaFoldDB" id="A0A8E4EXU3"/>
<dbReference type="GO" id="GO:1990063">
    <property type="term" value="C:Bam protein complex"/>
    <property type="evidence" value="ECO:0007669"/>
    <property type="project" value="TreeGrafter"/>
</dbReference>
<keyword evidence="1" id="KW-0732">Signal</keyword>
<comment type="subunit">
    <text evidence="1">Part of the Bam complex, which is composed of the outer membrane protein BamA, and four lipoproteins BamB, BamC, BamD and BamE.</text>
</comment>
<comment type="function">
    <text evidence="1">Part of the outer membrane protein assembly complex, which is involved in assembly and insertion of beta-barrel proteins into the outer membrane.</text>
</comment>
<dbReference type="PANTHER" id="PTHR37482">
    <property type="entry name" value="OUTER MEMBRANE PROTEIN ASSEMBLY FACTOR BAME"/>
    <property type="match status" value="1"/>
</dbReference>
<dbReference type="RefSeq" id="WP_216782494.1">
    <property type="nucleotide sequence ID" value="NZ_LR890047.1"/>
</dbReference>
<keyword evidence="1" id="KW-0998">Cell outer membrane</keyword>
<dbReference type="PANTHER" id="PTHR37482:SF1">
    <property type="entry name" value="OUTER MEMBRANE PROTEIN ASSEMBLY FACTOR BAME"/>
    <property type="match status" value="1"/>
</dbReference>
<dbReference type="PROSITE" id="PS51257">
    <property type="entry name" value="PROKAR_LIPOPROTEIN"/>
    <property type="match status" value="1"/>
</dbReference>
<dbReference type="GO" id="GO:0043165">
    <property type="term" value="P:Gram-negative-bacterium-type cell outer membrane assembly"/>
    <property type="evidence" value="ECO:0007669"/>
    <property type="project" value="UniProtKB-UniRule"/>
</dbReference>
<reference evidence="3" key="1">
    <citation type="submission" date="2020-10" db="EMBL/GenBank/DDBJ databases">
        <authorList>
            <person name="Szabo G."/>
        </authorList>
    </citation>
    <scope>NUCLEOTIDE SEQUENCE</scope>
    <source>
        <strain evidence="3">PROFFT</strain>
    </source>
</reference>
<protein>
    <recommendedName>
        <fullName evidence="1">Outer membrane protein assembly factor BamE</fullName>
    </recommendedName>
</protein>
<dbReference type="InterPro" id="IPR007450">
    <property type="entry name" value="BamE_dom"/>
</dbReference>
<keyword evidence="1" id="KW-0564">Palmitate</keyword>
<dbReference type="EMBL" id="LR890047">
    <property type="protein sequence ID" value="CAD6507214.1"/>
    <property type="molecule type" value="Genomic_DNA"/>
</dbReference>
<evidence type="ECO:0000313" key="4">
    <source>
        <dbReference type="Proteomes" id="UP000683585"/>
    </source>
</evidence>
<dbReference type="NCBIfam" id="NF008585">
    <property type="entry name" value="PRK11548.1"/>
    <property type="match status" value="1"/>
</dbReference>
<evidence type="ECO:0000313" key="3">
    <source>
        <dbReference type="EMBL" id="CAD6507214.1"/>
    </source>
</evidence>
<gene>
    <name evidence="1 3" type="primary">bamE</name>
    <name evidence="3" type="ORF">PROFFT_A_00470</name>
</gene>
<name>A0A8E4EXU3_9ENTR</name>
<accession>A0A8E4EXU3</accession>
<dbReference type="Proteomes" id="UP000683585">
    <property type="component" value="Chromosome"/>
</dbReference>
<dbReference type="HAMAP" id="MF_00925">
    <property type="entry name" value="OM_assembly_BamE"/>
    <property type="match status" value="1"/>
</dbReference>
<comment type="subcellular location">
    <subcellularLocation>
        <location evidence="1">Cell outer membrane</location>
        <topology evidence="1">Lipid-anchor</topology>
    </subcellularLocation>
</comment>
<keyword evidence="1" id="KW-0472">Membrane</keyword>
<keyword evidence="4" id="KW-1185">Reference proteome</keyword>
<proteinExistence type="inferred from homology"/>
<dbReference type="GO" id="GO:0030674">
    <property type="term" value="F:protein-macromolecule adaptor activity"/>
    <property type="evidence" value="ECO:0007669"/>
    <property type="project" value="TreeGrafter"/>
</dbReference>
<feature type="domain" description="Outer membrane protein assembly factor BamE" evidence="2">
    <location>
        <begin position="33"/>
        <end position="102"/>
    </location>
</feature>
<dbReference type="InterPro" id="IPR026592">
    <property type="entry name" value="BamE"/>
</dbReference>
<dbReference type="KEGG" id="ptf:PROFFT_A_00470"/>
<dbReference type="GO" id="GO:0051205">
    <property type="term" value="P:protein insertion into membrane"/>
    <property type="evidence" value="ECO:0007669"/>
    <property type="project" value="UniProtKB-UniRule"/>
</dbReference>
<organism evidence="3 4">
    <name type="scientific">Candidatus Profftia tarda</name>
    <dbReference type="NCBI Taxonomy" id="1177216"/>
    <lineage>
        <taxon>Bacteria</taxon>
        <taxon>Pseudomonadati</taxon>
        <taxon>Pseudomonadota</taxon>
        <taxon>Gammaproteobacteria</taxon>
        <taxon>Enterobacterales</taxon>
        <taxon>Enterobacteriaceae</taxon>
        <taxon>Candidatus Profftia</taxon>
    </lineage>
</organism>
<keyword evidence="1" id="KW-0449">Lipoprotein</keyword>
<sequence length="114" mass="13183">MFYKFLITIVVVTLTIGCSTVEKFVYRPNINQGNYLIPDDVSKICIGMTEQEVTYILGVPMLKDLFGANTWFYVFRQQLGYMGWTQEILTLNFDRNGVLNNIENTKNISDSHKE</sequence>
<evidence type="ECO:0000256" key="1">
    <source>
        <dbReference type="HAMAP-Rule" id="MF_00925"/>
    </source>
</evidence>
<dbReference type="Pfam" id="PF04355">
    <property type="entry name" value="BamE"/>
    <property type="match status" value="1"/>
</dbReference>
<evidence type="ECO:0000259" key="2">
    <source>
        <dbReference type="Pfam" id="PF04355"/>
    </source>
</evidence>